<proteinExistence type="predicted"/>
<sequence length="57" mass="6129">MAAGGVNQCLPLLSASHLGNVTSTVPPYVQESSPRGDMKPKQFSSKLQLPFLQKWTG</sequence>
<reference evidence="1" key="1">
    <citation type="submission" date="2019-03" db="EMBL/GenBank/DDBJ databases">
        <title>Genome sequencing and reference-guided assembly of Black Bengal Goat (Capra hircus).</title>
        <authorList>
            <person name="Siddiki A.Z."/>
            <person name="Baten A."/>
            <person name="Billah M."/>
            <person name="Alam M.A.U."/>
            <person name="Shawrob K.S.M."/>
            <person name="Saha S."/>
            <person name="Chowdhury M."/>
            <person name="Rahman A.H."/>
            <person name="Stear M."/>
            <person name="Miah G."/>
            <person name="Das G.B."/>
            <person name="Hossain M.M."/>
            <person name="Kumkum M."/>
            <person name="Islam M.S."/>
            <person name="Mollah A.M."/>
            <person name="Ahsan A."/>
            <person name="Tusar F."/>
            <person name="Khan M.K.I."/>
        </authorList>
    </citation>
    <scope>NUCLEOTIDE SEQUENCE [LARGE SCALE GENOMIC DNA]</scope>
</reference>
<name>A0A8C2NH19_CAPHI</name>
<protein>
    <submittedName>
        <fullName evidence="1">Uncharacterized protein</fullName>
    </submittedName>
</protein>
<organism evidence="1">
    <name type="scientific">Capra hircus</name>
    <name type="common">Goat</name>
    <dbReference type="NCBI Taxonomy" id="9925"/>
    <lineage>
        <taxon>Eukaryota</taxon>
        <taxon>Metazoa</taxon>
        <taxon>Chordata</taxon>
        <taxon>Craniata</taxon>
        <taxon>Vertebrata</taxon>
        <taxon>Euteleostomi</taxon>
        <taxon>Mammalia</taxon>
        <taxon>Eutheria</taxon>
        <taxon>Laurasiatheria</taxon>
        <taxon>Artiodactyla</taxon>
        <taxon>Ruminantia</taxon>
        <taxon>Pecora</taxon>
        <taxon>Bovidae</taxon>
        <taxon>Caprinae</taxon>
        <taxon>Capra</taxon>
    </lineage>
</organism>
<reference evidence="1" key="2">
    <citation type="submission" date="2025-08" db="UniProtKB">
        <authorList>
            <consortium name="Ensembl"/>
        </authorList>
    </citation>
    <scope>IDENTIFICATION</scope>
</reference>
<dbReference type="Ensembl" id="ENSCHIT00010004989.1">
    <property type="protein sequence ID" value="ENSCHIP00010003606.1"/>
    <property type="gene ID" value="ENSCHIG00010002608.1"/>
</dbReference>
<accession>A0A8C2NH19</accession>
<evidence type="ECO:0000313" key="1">
    <source>
        <dbReference type="Ensembl" id="ENSCHIP00010003606.1"/>
    </source>
</evidence>
<dbReference type="AlphaFoldDB" id="A0A8C2NH19"/>